<keyword evidence="2" id="KW-0804">Transcription</keyword>
<evidence type="ECO:0000259" key="3">
    <source>
        <dbReference type="Pfam" id="PF13305"/>
    </source>
</evidence>
<dbReference type="AlphaFoldDB" id="A0A844H3T2"/>
<dbReference type="Gene3D" id="1.10.357.10">
    <property type="entry name" value="Tetracycline Repressor, domain 2"/>
    <property type="match status" value="1"/>
</dbReference>
<dbReference type="EMBL" id="WMIF01000017">
    <property type="protein sequence ID" value="MTH35472.1"/>
    <property type="molecule type" value="Genomic_DNA"/>
</dbReference>
<proteinExistence type="predicted"/>
<keyword evidence="5" id="KW-1185">Reference proteome</keyword>
<gene>
    <name evidence="4" type="ORF">GL279_12755</name>
</gene>
<comment type="caution">
    <text evidence="4">The sequence shown here is derived from an EMBL/GenBank/DDBJ whole genome shotgun (WGS) entry which is preliminary data.</text>
</comment>
<dbReference type="InterPro" id="IPR036271">
    <property type="entry name" value="Tet_transcr_reg_TetR-rel_C_sf"/>
</dbReference>
<evidence type="ECO:0000313" key="5">
    <source>
        <dbReference type="Proteomes" id="UP000442533"/>
    </source>
</evidence>
<name>A0A844H3T2_9RHOB</name>
<dbReference type="OrthoDB" id="7772965at2"/>
<dbReference type="Pfam" id="PF13305">
    <property type="entry name" value="TetR_C_33"/>
    <property type="match status" value="1"/>
</dbReference>
<evidence type="ECO:0000256" key="1">
    <source>
        <dbReference type="ARBA" id="ARBA00023015"/>
    </source>
</evidence>
<organism evidence="4 5">
    <name type="scientific">Paracoccus limosus</name>
    <dbReference type="NCBI Taxonomy" id="913252"/>
    <lineage>
        <taxon>Bacteria</taxon>
        <taxon>Pseudomonadati</taxon>
        <taxon>Pseudomonadota</taxon>
        <taxon>Alphaproteobacteria</taxon>
        <taxon>Rhodobacterales</taxon>
        <taxon>Paracoccaceae</taxon>
        <taxon>Paracoccus</taxon>
    </lineage>
</organism>
<protein>
    <recommendedName>
        <fullName evidence="3">HTH-type transcriptional regulator MT1864/Rv1816-like C-terminal domain-containing protein</fullName>
    </recommendedName>
</protein>
<dbReference type="SUPFAM" id="SSF48498">
    <property type="entry name" value="Tetracyclin repressor-like, C-terminal domain"/>
    <property type="match status" value="1"/>
</dbReference>
<evidence type="ECO:0000256" key="2">
    <source>
        <dbReference type="ARBA" id="ARBA00023163"/>
    </source>
</evidence>
<dbReference type="Proteomes" id="UP000442533">
    <property type="component" value="Unassembled WGS sequence"/>
</dbReference>
<feature type="domain" description="HTH-type transcriptional regulator MT1864/Rv1816-like C-terminal" evidence="3">
    <location>
        <begin position="84"/>
        <end position="184"/>
    </location>
</feature>
<evidence type="ECO:0000313" key="4">
    <source>
        <dbReference type="EMBL" id="MTH35472.1"/>
    </source>
</evidence>
<keyword evidence="1" id="KW-0805">Transcription regulation</keyword>
<dbReference type="RefSeq" id="WP_155065022.1">
    <property type="nucleotide sequence ID" value="NZ_WMIF01000017.1"/>
</dbReference>
<dbReference type="InterPro" id="IPR025996">
    <property type="entry name" value="MT1864/Rv1816-like_C"/>
</dbReference>
<sequence length="201" mass="22124">MASSETVYAQAIRIMTTLVSHPDAPTTAEVARRLGTDESQLTEVFRDDAHLLEAALENALVLLHDQCVTSVVRIDPDDPLAQFVALSDAYIEWANRHPAEFMILGSLPAKRAVASGNLLRYEQSIHALMLRMLKQAQGKGLIEPDADIKLLVTTARSFAYGVAQKMISGNIARWMETDASLDAARRALHLFTRKIMTPTPA</sequence>
<accession>A0A844H3T2</accession>
<reference evidence="4 5" key="1">
    <citation type="submission" date="2019-11" db="EMBL/GenBank/DDBJ databases">
        <authorList>
            <person name="Dong K."/>
        </authorList>
    </citation>
    <scope>NUCLEOTIDE SEQUENCE [LARGE SCALE GENOMIC DNA]</scope>
    <source>
        <strain evidence="4 5">JCM 17370</strain>
    </source>
</reference>